<dbReference type="EMBL" id="GBXM01070241">
    <property type="protein sequence ID" value="JAH38336.1"/>
    <property type="molecule type" value="Transcribed_RNA"/>
</dbReference>
<evidence type="ECO:0000256" key="1">
    <source>
        <dbReference type="SAM" id="MobiDB-lite"/>
    </source>
</evidence>
<evidence type="ECO:0000313" key="2">
    <source>
        <dbReference type="EMBL" id="JAH38336.1"/>
    </source>
</evidence>
<feature type="compositionally biased region" description="Polar residues" evidence="1">
    <location>
        <begin position="1"/>
        <end position="14"/>
    </location>
</feature>
<accession>A0A0E9SAP6</accession>
<feature type="region of interest" description="Disordered" evidence="1">
    <location>
        <begin position="1"/>
        <end position="20"/>
    </location>
</feature>
<reference evidence="2" key="2">
    <citation type="journal article" date="2015" name="Fish Shellfish Immunol.">
        <title>Early steps in the European eel (Anguilla anguilla)-Vibrio vulnificus interaction in the gills: Role of the RtxA13 toxin.</title>
        <authorList>
            <person name="Callol A."/>
            <person name="Pajuelo D."/>
            <person name="Ebbesson L."/>
            <person name="Teles M."/>
            <person name="MacKenzie S."/>
            <person name="Amaro C."/>
        </authorList>
    </citation>
    <scope>NUCLEOTIDE SEQUENCE</scope>
</reference>
<organism evidence="2">
    <name type="scientific">Anguilla anguilla</name>
    <name type="common">European freshwater eel</name>
    <name type="synonym">Muraena anguilla</name>
    <dbReference type="NCBI Taxonomy" id="7936"/>
    <lineage>
        <taxon>Eukaryota</taxon>
        <taxon>Metazoa</taxon>
        <taxon>Chordata</taxon>
        <taxon>Craniata</taxon>
        <taxon>Vertebrata</taxon>
        <taxon>Euteleostomi</taxon>
        <taxon>Actinopterygii</taxon>
        <taxon>Neopterygii</taxon>
        <taxon>Teleostei</taxon>
        <taxon>Anguilliformes</taxon>
        <taxon>Anguillidae</taxon>
        <taxon>Anguilla</taxon>
    </lineage>
</organism>
<protein>
    <submittedName>
        <fullName evidence="2">Uncharacterized protein</fullName>
    </submittedName>
</protein>
<proteinExistence type="predicted"/>
<dbReference type="AlphaFoldDB" id="A0A0E9SAP6"/>
<sequence>MSIIKQQAETTTPPLTLENK</sequence>
<name>A0A0E9SAP6_ANGAN</name>
<reference evidence="2" key="1">
    <citation type="submission" date="2014-11" db="EMBL/GenBank/DDBJ databases">
        <authorList>
            <person name="Amaro Gonzalez C."/>
        </authorList>
    </citation>
    <scope>NUCLEOTIDE SEQUENCE</scope>
</reference>